<feature type="repeat" description="WD" evidence="3">
    <location>
        <begin position="1493"/>
        <end position="1534"/>
    </location>
</feature>
<dbReference type="SUPFAM" id="SSF50978">
    <property type="entry name" value="WD40 repeat-like"/>
    <property type="match status" value="2"/>
</dbReference>
<dbReference type="Pfam" id="PF00805">
    <property type="entry name" value="Pentapeptide"/>
    <property type="match status" value="2"/>
</dbReference>
<dbReference type="GO" id="GO:0003824">
    <property type="term" value="F:catalytic activity"/>
    <property type="evidence" value="ECO:0007669"/>
    <property type="project" value="InterPro"/>
</dbReference>
<dbReference type="PRINTS" id="PR00320">
    <property type="entry name" value="GPROTEINBRPT"/>
</dbReference>
<feature type="region of interest" description="Disordered" evidence="4">
    <location>
        <begin position="346"/>
        <end position="372"/>
    </location>
</feature>
<evidence type="ECO:0000313" key="7">
    <source>
        <dbReference type="Proteomes" id="UP000028725"/>
    </source>
</evidence>
<evidence type="ECO:0000256" key="2">
    <source>
        <dbReference type="ARBA" id="ARBA00022737"/>
    </source>
</evidence>
<dbReference type="PANTHER" id="PTHR19879">
    <property type="entry name" value="TRANSCRIPTION INITIATION FACTOR TFIID"/>
    <property type="match status" value="1"/>
</dbReference>
<dbReference type="Pfam" id="PF22739">
    <property type="entry name" value="NA-iREase3"/>
    <property type="match status" value="1"/>
</dbReference>
<feature type="repeat" description="WD" evidence="3">
    <location>
        <begin position="1451"/>
        <end position="1492"/>
    </location>
</feature>
<dbReference type="SUPFAM" id="SSF52540">
    <property type="entry name" value="P-loop containing nucleoside triphosphate hydrolases"/>
    <property type="match status" value="1"/>
</dbReference>
<dbReference type="InterPro" id="IPR035994">
    <property type="entry name" value="Nucleoside_phosphorylase_sf"/>
</dbReference>
<evidence type="ECO:0000256" key="3">
    <source>
        <dbReference type="PROSITE-ProRule" id="PRU00221"/>
    </source>
</evidence>
<organism evidence="6 7">
    <name type="scientific">Hyalangium minutum</name>
    <dbReference type="NCBI Taxonomy" id="394096"/>
    <lineage>
        <taxon>Bacteria</taxon>
        <taxon>Pseudomonadati</taxon>
        <taxon>Myxococcota</taxon>
        <taxon>Myxococcia</taxon>
        <taxon>Myxococcales</taxon>
        <taxon>Cystobacterineae</taxon>
        <taxon>Archangiaceae</taxon>
        <taxon>Hyalangium</taxon>
    </lineage>
</organism>
<dbReference type="Pfam" id="PF00400">
    <property type="entry name" value="WD40"/>
    <property type="match status" value="9"/>
</dbReference>
<dbReference type="InterPro" id="IPR001646">
    <property type="entry name" value="5peptide_repeat"/>
</dbReference>
<dbReference type="Gene3D" id="3.40.50.1580">
    <property type="entry name" value="Nucleoside phosphorylase domain"/>
    <property type="match status" value="1"/>
</dbReference>
<dbReference type="Gene3D" id="2.130.10.10">
    <property type="entry name" value="YVTN repeat-like/Quinoprotein amine dehydrogenase"/>
    <property type="match status" value="4"/>
</dbReference>
<dbReference type="GO" id="GO:0009116">
    <property type="term" value="P:nucleoside metabolic process"/>
    <property type="evidence" value="ECO:0007669"/>
    <property type="project" value="InterPro"/>
</dbReference>
<evidence type="ECO:0000259" key="5">
    <source>
        <dbReference type="PROSITE" id="PS50837"/>
    </source>
</evidence>
<keyword evidence="7" id="KW-1185">Reference proteome</keyword>
<feature type="repeat" description="WD" evidence="3">
    <location>
        <begin position="1619"/>
        <end position="1660"/>
    </location>
</feature>
<keyword evidence="1 3" id="KW-0853">WD repeat</keyword>
<gene>
    <name evidence="6" type="ORF">DB31_0954</name>
</gene>
<dbReference type="Pfam" id="PF05729">
    <property type="entry name" value="NACHT"/>
    <property type="match status" value="1"/>
</dbReference>
<feature type="region of interest" description="Disordered" evidence="4">
    <location>
        <begin position="944"/>
        <end position="968"/>
    </location>
</feature>
<feature type="repeat" description="WD" evidence="3">
    <location>
        <begin position="1283"/>
        <end position="1324"/>
    </location>
</feature>
<dbReference type="InterPro" id="IPR036322">
    <property type="entry name" value="WD40_repeat_dom_sf"/>
</dbReference>
<protein>
    <submittedName>
        <fullName evidence="6">WD-40 repeat protein</fullName>
    </submittedName>
</protein>
<evidence type="ECO:0000256" key="4">
    <source>
        <dbReference type="SAM" id="MobiDB-lite"/>
    </source>
</evidence>
<dbReference type="InterPro" id="IPR000845">
    <property type="entry name" value="Nucleoside_phosphorylase_d"/>
</dbReference>
<comment type="caution">
    <text evidence="6">The sequence shown here is derived from an EMBL/GenBank/DDBJ whole genome shotgun (WGS) entry which is preliminary data.</text>
</comment>
<dbReference type="PROSITE" id="PS50837">
    <property type="entry name" value="NACHT"/>
    <property type="match status" value="1"/>
</dbReference>
<reference evidence="6 7" key="1">
    <citation type="submission" date="2014-04" db="EMBL/GenBank/DDBJ databases">
        <title>Genome assembly of Hyalangium minutum DSM 14724.</title>
        <authorList>
            <person name="Sharma G."/>
            <person name="Subramanian S."/>
        </authorList>
    </citation>
    <scope>NUCLEOTIDE SEQUENCE [LARGE SCALE GENOMIC DNA]</scope>
    <source>
        <strain evidence="6 7">DSM 14724</strain>
    </source>
</reference>
<feature type="repeat" description="WD" evidence="3">
    <location>
        <begin position="1367"/>
        <end position="1408"/>
    </location>
</feature>
<dbReference type="OrthoDB" id="9765809at2"/>
<feature type="repeat" description="WD" evidence="3">
    <location>
        <begin position="1535"/>
        <end position="1576"/>
    </location>
</feature>
<dbReference type="PROSITE" id="PS00678">
    <property type="entry name" value="WD_REPEATS_1"/>
    <property type="match status" value="3"/>
</dbReference>
<dbReference type="Gene3D" id="3.40.50.300">
    <property type="entry name" value="P-loop containing nucleotide triphosphate hydrolases"/>
    <property type="match status" value="1"/>
</dbReference>
<dbReference type="PROSITE" id="PS50082">
    <property type="entry name" value="WD_REPEATS_2"/>
    <property type="match status" value="14"/>
</dbReference>
<feature type="domain" description="NACHT" evidence="5">
    <location>
        <begin position="550"/>
        <end position="635"/>
    </location>
</feature>
<feature type="compositionally biased region" description="Basic and acidic residues" evidence="4">
    <location>
        <begin position="955"/>
        <end position="968"/>
    </location>
</feature>
<dbReference type="Proteomes" id="UP000028725">
    <property type="component" value="Unassembled WGS sequence"/>
</dbReference>
<feature type="repeat" description="WD" evidence="3">
    <location>
        <begin position="1115"/>
        <end position="1156"/>
    </location>
</feature>
<dbReference type="InterPro" id="IPR020472">
    <property type="entry name" value="WD40_PAC1"/>
</dbReference>
<dbReference type="SUPFAM" id="SSF53167">
    <property type="entry name" value="Purine and uridine phosphorylases"/>
    <property type="match status" value="1"/>
</dbReference>
<dbReference type="InterPro" id="IPR007111">
    <property type="entry name" value="NACHT_NTPase"/>
</dbReference>
<dbReference type="Pfam" id="PF01048">
    <property type="entry name" value="PNP_UDP_1"/>
    <property type="match status" value="1"/>
</dbReference>
<proteinExistence type="predicted"/>
<feature type="repeat" description="WD" evidence="3">
    <location>
        <begin position="1409"/>
        <end position="1450"/>
    </location>
</feature>
<dbReference type="InterPro" id="IPR027417">
    <property type="entry name" value="P-loop_NTPase"/>
</dbReference>
<feature type="repeat" description="WD" evidence="3">
    <location>
        <begin position="1577"/>
        <end position="1618"/>
    </location>
</feature>
<dbReference type="Pfam" id="PF23414">
    <property type="entry name" value="Beta-prop_EML_2"/>
    <property type="match status" value="1"/>
</dbReference>
<feature type="repeat" description="WD" evidence="3">
    <location>
        <begin position="1325"/>
        <end position="1366"/>
    </location>
</feature>
<feature type="repeat" description="WD" evidence="3">
    <location>
        <begin position="1241"/>
        <end position="1282"/>
    </location>
</feature>
<feature type="repeat" description="WD" evidence="3">
    <location>
        <begin position="1199"/>
        <end position="1240"/>
    </location>
</feature>
<dbReference type="Gene3D" id="2.160.20.80">
    <property type="entry name" value="E3 ubiquitin-protein ligase SopA"/>
    <property type="match status" value="1"/>
</dbReference>
<evidence type="ECO:0000313" key="6">
    <source>
        <dbReference type="EMBL" id="KFE66481.1"/>
    </source>
</evidence>
<evidence type="ECO:0000256" key="1">
    <source>
        <dbReference type="ARBA" id="ARBA00022574"/>
    </source>
</evidence>
<feature type="repeat" description="WD" evidence="3">
    <location>
        <begin position="1157"/>
        <end position="1198"/>
    </location>
</feature>
<dbReference type="PANTHER" id="PTHR19879:SF9">
    <property type="entry name" value="TRANSCRIPTION INITIATION FACTOR TFIID SUBUNIT 5"/>
    <property type="match status" value="1"/>
</dbReference>
<dbReference type="CDD" id="cd00200">
    <property type="entry name" value="WD40"/>
    <property type="match status" value="3"/>
</dbReference>
<dbReference type="InterPro" id="IPR055442">
    <property type="entry name" value="Beta-prop_EML-like_2nd"/>
</dbReference>
<dbReference type="InterPro" id="IPR001680">
    <property type="entry name" value="WD40_rpt"/>
</dbReference>
<dbReference type="SMART" id="SM00320">
    <property type="entry name" value="WD40"/>
    <property type="match status" value="15"/>
</dbReference>
<accession>A0A085WFL8</accession>
<dbReference type="InterPro" id="IPR019775">
    <property type="entry name" value="WD40_repeat_CS"/>
</dbReference>
<dbReference type="PROSITE" id="PS50294">
    <property type="entry name" value="WD_REPEATS_REGION"/>
    <property type="match status" value="14"/>
</dbReference>
<dbReference type="SUPFAM" id="SSF141571">
    <property type="entry name" value="Pentapeptide repeat-like"/>
    <property type="match status" value="1"/>
</dbReference>
<dbReference type="InterPro" id="IPR054571">
    <property type="entry name" value="NA-iREase3_dom"/>
</dbReference>
<dbReference type="PATRIC" id="fig|394096.3.peg.5301"/>
<feature type="repeat" description="WD" evidence="3">
    <location>
        <begin position="1073"/>
        <end position="1114"/>
    </location>
</feature>
<sequence length="1721" mass="188147">MIRMSESHVDVLIVTALKEELDAVLELRFDGRGRDGWTSARDPHGFPYSWRTLPNQQGENLHVAAAWSGDMGETAAAARSIALIQQLNPACIAMSGICAGRRGKVSLGDVIVADRIFSYDHGKLVAAHEGHGADLFHDITTYNLDPAWRMDAAFFAEEFTQAPGLEKTRPLSLEAQQRWFLRALETHERGAAPAPNEHPDWRSQCPDLASCIRALRKSGLIDPTPGKLQLTEKGRGLAAEERLIDPDGKRTDGPFRVHVAPIATGKTVQEDPELFERLSRHVRKVLGAEMEATAMGFVAEQLGRRLLIAKAVSDYADHDKDDAFRDFACHASASFLLAFLRKHQRPHPSASASGSSVKESRPPALRRAREDRRQDEFLARVEQVCALRHAPGTQIKRKLFDEAPAPFNELLEVTMSEGGVIQSLPVAALEQPLTAELLTAFLDSIHAEYRKREPTVISTLVHSGPSAPEALLRQARAQQVRLISFSEYQGLYDFSSYLQWQTTRLENDPIYPPSLYVEQQGQVSIGGGAPERTQDVLQKLLEVLNSPHTRFALILGDFGAGKTFLLHELARRMAPEKALVPVLIEMRSLQKHVSLKQLIAQHFAAADLGRLEPDKFLYLLRSGRIALLFDGFDELALRVTYDQVMEHFNTIIEAVQGDAKVVITSRTQHFLTDQQVKRQLGERAALLPGYRLIELERFSEQQVWRFLKQKLGNPAAADERMKLLKGIDDLLSLAENPRMLSFIAELEESTLREALAKSGKLTKAHIYKVLIQRWIDGEVRRIHPSGALKGLDQRQIFRGATELALLLWERTDRFVDMRELPAAILEAVNAYGQHKLDREVIRHQLGSGSLMVRDAEGRFSFIHQSIMEWFVAAEAAQEIHHSKAPTVLGRREMSELMAEFFVTLSQPELARRWAEAKAASAESDILRGNALKVLRQFSKLQLEPRASTGATPSRNLERSDLHGQDLSGEDLRRANLSRANLSGATLVNANLVEARLGQANLKRANLGQAVLRGADLAGADLTGARLLGADLRGARLQGASLHGAKLVGARLDSLEDLRLFGAALPVPKNITPTLGLASPLRAVVFSPAGEYLATAHADGTVRLWDAETGHCQRVFEGHLDASSGLAFSRDGRLLASGTDAGAVILWSVEQLRPLHTLLGHKQGVTGVAFSPDSLLLASSSLDGTLILWSVEEGRSVRPLEGHKGAVLSVAFSPDGKTVASGSDDRTLTLWHAHQGRPLHTLSGHWGSILSLAFSPDGRLLASGSEDKTVILWNVEDAKPLRMLEGHAEAIRSVTFSPDGRTLASGSEDKSTILWSIKQAMALTSLKSHTGPVWSVAFSPDGKTLASGSDDKTVILWSVEHAKPLRALQDHSSAVRSVAFSADGRIHAQGFEDGTLILWSVPQARLLRLLQGHTESISSIAISPDGKTLASATQGGRILLWSVEHARPLSTLQGHREAVLSMAFSPDGKTLVSGSKDQTLSFWNVSVGTQLRSRQLHRGSVTTVAFSPDGKTLASGSDDRNILLWSAEQGTYQRTLRGHSGPVRSITFSPDGTTLASGSDEEPLLLWSTDQGRILRTFSGTSGFTLSVAFSPDGKALASGSDSGALVLWSVEKGSRLRTFPGNRGSVLHVAFGPEGAWLSSASDDGTARYWESATGRPLATFLGHLDGCVAFRPDGHFKSGGDVTGIFWHAVSLCRFEPGELDPYLPTPLRLTDKDPLFTKA</sequence>
<keyword evidence="2" id="KW-0677">Repeat</keyword>
<dbReference type="InterPro" id="IPR015943">
    <property type="entry name" value="WD40/YVTN_repeat-like_dom_sf"/>
</dbReference>
<dbReference type="STRING" id="394096.DB31_0954"/>
<dbReference type="EMBL" id="JMCB01000010">
    <property type="protein sequence ID" value="KFE66481.1"/>
    <property type="molecule type" value="Genomic_DNA"/>
</dbReference>
<name>A0A085WFL8_9BACT</name>